<dbReference type="InterPro" id="IPR049808">
    <property type="entry name" value="CONSTANS-like_Bbox1"/>
</dbReference>
<dbReference type="Gene3D" id="3.30.420.10">
    <property type="entry name" value="Ribonuclease H-like superfamily/Ribonuclease H"/>
    <property type="match status" value="1"/>
</dbReference>
<feature type="domain" description="RNase H type-1" evidence="4">
    <location>
        <begin position="73"/>
        <end position="179"/>
    </location>
</feature>
<dbReference type="InterPro" id="IPR053151">
    <property type="entry name" value="RNase_H-like"/>
</dbReference>
<reference evidence="6" key="2">
    <citation type="submission" date="2025-08" db="UniProtKB">
        <authorList>
            <consortium name="RefSeq"/>
        </authorList>
    </citation>
    <scope>IDENTIFICATION</scope>
    <source>
        <tissue evidence="6">Leaf</tissue>
    </source>
</reference>
<keyword evidence="2" id="KW-0863">Zinc-finger</keyword>
<dbReference type="Pfam" id="PF13456">
    <property type="entry name" value="RVT_3"/>
    <property type="match status" value="1"/>
</dbReference>
<reference evidence="5" key="1">
    <citation type="journal article" date="2013" name="Genome Biol.">
        <title>Reference genomes and transcriptomes of Nicotiana sylvestris and Nicotiana tomentosiformis.</title>
        <authorList>
            <person name="Sierro N."/>
            <person name="Battey J.N."/>
            <person name="Ouadi S."/>
            <person name="Bovet L."/>
            <person name="Goepfert S."/>
            <person name="Bakaher N."/>
            <person name="Peitsch M.C."/>
            <person name="Ivanov N.V."/>
        </authorList>
    </citation>
    <scope>NUCLEOTIDE SEQUENCE [LARGE SCALE GENOMIC DNA]</scope>
</reference>
<dbReference type="InterPro" id="IPR036397">
    <property type="entry name" value="RNaseH_sf"/>
</dbReference>
<evidence type="ECO:0000259" key="4">
    <source>
        <dbReference type="Pfam" id="PF13456"/>
    </source>
</evidence>
<proteinExistence type="predicted"/>
<dbReference type="InterPro" id="IPR012337">
    <property type="entry name" value="RNaseH-like_sf"/>
</dbReference>
<evidence type="ECO:0000313" key="6">
    <source>
        <dbReference type="RefSeq" id="XP_009786072.1"/>
    </source>
</evidence>
<dbReference type="CDD" id="cd19821">
    <property type="entry name" value="Bbox1_BBX-like"/>
    <property type="match status" value="1"/>
</dbReference>
<protein>
    <submittedName>
        <fullName evidence="6">Uncharacterized protein LOC104234226</fullName>
    </submittedName>
</protein>
<dbReference type="GO" id="GO:0008270">
    <property type="term" value="F:zinc ion binding"/>
    <property type="evidence" value="ECO:0007669"/>
    <property type="project" value="UniProtKB-KW"/>
</dbReference>
<evidence type="ECO:0000256" key="1">
    <source>
        <dbReference type="ARBA" id="ARBA00022723"/>
    </source>
</evidence>
<dbReference type="Proteomes" id="UP000189701">
    <property type="component" value="Unplaced"/>
</dbReference>
<name>A0A1U7X1P7_NICSY</name>
<evidence type="ECO:0000313" key="5">
    <source>
        <dbReference type="Proteomes" id="UP000189701"/>
    </source>
</evidence>
<dbReference type="RefSeq" id="XP_009786072.1">
    <property type="nucleotide sequence ID" value="XM_009787770.1"/>
</dbReference>
<dbReference type="PANTHER" id="PTHR47723:SF23">
    <property type="entry name" value="REVERSE TRANSCRIPTASE-LIKE PROTEIN"/>
    <property type="match status" value="1"/>
</dbReference>
<organism evidence="5 6">
    <name type="scientific">Nicotiana sylvestris</name>
    <name type="common">Wood tobacco</name>
    <name type="synonym">South American tobacco</name>
    <dbReference type="NCBI Taxonomy" id="4096"/>
    <lineage>
        <taxon>Eukaryota</taxon>
        <taxon>Viridiplantae</taxon>
        <taxon>Streptophyta</taxon>
        <taxon>Embryophyta</taxon>
        <taxon>Tracheophyta</taxon>
        <taxon>Spermatophyta</taxon>
        <taxon>Magnoliopsida</taxon>
        <taxon>eudicotyledons</taxon>
        <taxon>Gunneridae</taxon>
        <taxon>Pentapetalae</taxon>
        <taxon>asterids</taxon>
        <taxon>lamiids</taxon>
        <taxon>Solanales</taxon>
        <taxon>Solanaceae</taxon>
        <taxon>Nicotianoideae</taxon>
        <taxon>Nicotianeae</taxon>
        <taxon>Nicotiana</taxon>
    </lineage>
</organism>
<keyword evidence="1" id="KW-0479">Metal-binding</keyword>
<dbReference type="GO" id="GO:0004523">
    <property type="term" value="F:RNA-DNA hybrid ribonuclease activity"/>
    <property type="evidence" value="ECO:0007669"/>
    <property type="project" value="InterPro"/>
</dbReference>
<dbReference type="PANTHER" id="PTHR47723">
    <property type="entry name" value="OS05G0353850 PROTEIN"/>
    <property type="match status" value="1"/>
</dbReference>
<sequence>MGREGQLHNCETLIAITILAVRICEPGVAFATIAGLAYSHKTNYTTKLHKDIKWNPPNAHLYKLNTERAYSLTKAGIGGVIRNSKAEWILGFAGAAPCKSAIFSELYALMQGLRYAYERNITPLEVEVDAKDIILLLHTENFGLFNLIVDCRYYLGLLGNPTVKHVYREKNMVSDQLAKVGHNFGDAWLPRVFEAVPIFVAPVFERDRACMDQSQSGQQNSWHNDSGNMAQLSYDVISCHDDNPNRMTMTTVNSSSNLWLDLELWLVIRSQLGPNSLMKEVEPNNTKLCELCYAHTIVFCTSDCAFICYACDTKVHSANFLVVCHICITLSLKYNSLTANYSCSCSPKPAHSLSSSSSACIQSSTNQKRIEYFDRRRHIGSFWDSSVVVNVSSGEVTSSTKPSQRRSIFLKNGALTTRLDSRTEDVFLHWCNKLGLYDEESAVRMTRDALALRLDQGSLWFGLRLTHSMWQSVKSVEHISGGPAKLILATEVKLQRFIKASKQRRQVLLEEGWDESSP</sequence>
<gene>
    <name evidence="6" type="primary">LOC104234226</name>
</gene>
<accession>A0A1U7X1P7</accession>
<evidence type="ECO:0000256" key="2">
    <source>
        <dbReference type="ARBA" id="ARBA00022771"/>
    </source>
</evidence>
<evidence type="ECO:0000256" key="3">
    <source>
        <dbReference type="ARBA" id="ARBA00022833"/>
    </source>
</evidence>
<keyword evidence="5" id="KW-1185">Reference proteome</keyword>
<keyword evidence="3" id="KW-0862">Zinc</keyword>
<dbReference type="CDD" id="cd06222">
    <property type="entry name" value="RNase_H_like"/>
    <property type="match status" value="1"/>
</dbReference>
<dbReference type="AlphaFoldDB" id="A0A1U7X1P7"/>
<dbReference type="eggNOG" id="KOG1075">
    <property type="taxonomic scope" value="Eukaryota"/>
</dbReference>
<dbReference type="SUPFAM" id="SSF53098">
    <property type="entry name" value="Ribonuclease H-like"/>
    <property type="match status" value="1"/>
</dbReference>
<dbReference type="GO" id="GO:0003676">
    <property type="term" value="F:nucleic acid binding"/>
    <property type="evidence" value="ECO:0007669"/>
    <property type="project" value="InterPro"/>
</dbReference>
<dbReference type="InterPro" id="IPR002156">
    <property type="entry name" value="RNaseH_domain"/>
</dbReference>
<dbReference type="InterPro" id="IPR044730">
    <property type="entry name" value="RNase_H-like_dom_plant"/>
</dbReference>